<gene>
    <name evidence="2" type="ORF">QBC46DRAFT_424251</name>
</gene>
<proteinExistence type="predicted"/>
<name>A0AAN6MXZ5_9PEZI</name>
<evidence type="ECO:0000256" key="1">
    <source>
        <dbReference type="SAM" id="MobiDB-lite"/>
    </source>
</evidence>
<evidence type="ECO:0000313" key="3">
    <source>
        <dbReference type="Proteomes" id="UP001303473"/>
    </source>
</evidence>
<evidence type="ECO:0000313" key="2">
    <source>
        <dbReference type="EMBL" id="KAK3935024.1"/>
    </source>
</evidence>
<organism evidence="2 3">
    <name type="scientific">Diplogelasinospora grovesii</name>
    <dbReference type="NCBI Taxonomy" id="303347"/>
    <lineage>
        <taxon>Eukaryota</taxon>
        <taxon>Fungi</taxon>
        <taxon>Dikarya</taxon>
        <taxon>Ascomycota</taxon>
        <taxon>Pezizomycotina</taxon>
        <taxon>Sordariomycetes</taxon>
        <taxon>Sordariomycetidae</taxon>
        <taxon>Sordariales</taxon>
        <taxon>Diplogelasinosporaceae</taxon>
        <taxon>Diplogelasinospora</taxon>
    </lineage>
</organism>
<sequence>MSMLSPEDIPESLFAGDLPRTLSDTLGSMDEITSEAESWLATSYRELPRPSPIMVPLLKGFDHFVVYIPHVISIHTTYVGSQPPMNPTLQFAEMIRSALAYLCESGLATLLVCLEVASTGEKVCQQLSEMAVTPSADSPAPPPPSVTPATTTAAPTTLSLTTIEADISAYGAGVLWTTGGITDRKQAHEMTWRVLQLRGQEKLGMRDFKTHTVAVGSTSYSTVMGVHYNDETNYLVLLHWYHELRTSTQSDAKHVCGFR</sequence>
<dbReference type="EMBL" id="MU853945">
    <property type="protein sequence ID" value="KAK3935024.1"/>
    <property type="molecule type" value="Genomic_DNA"/>
</dbReference>
<dbReference type="AlphaFoldDB" id="A0AAN6MXZ5"/>
<comment type="caution">
    <text evidence="2">The sequence shown here is derived from an EMBL/GenBank/DDBJ whole genome shotgun (WGS) entry which is preliminary data.</text>
</comment>
<feature type="region of interest" description="Disordered" evidence="1">
    <location>
        <begin position="133"/>
        <end position="153"/>
    </location>
</feature>
<keyword evidence="3" id="KW-1185">Reference proteome</keyword>
<protein>
    <submittedName>
        <fullName evidence="2">Uncharacterized protein</fullName>
    </submittedName>
</protein>
<reference evidence="3" key="1">
    <citation type="journal article" date="2023" name="Mol. Phylogenet. Evol.">
        <title>Genome-scale phylogeny and comparative genomics of the fungal order Sordariales.</title>
        <authorList>
            <person name="Hensen N."/>
            <person name="Bonometti L."/>
            <person name="Westerberg I."/>
            <person name="Brannstrom I.O."/>
            <person name="Guillou S."/>
            <person name="Cros-Aarteil S."/>
            <person name="Calhoun S."/>
            <person name="Haridas S."/>
            <person name="Kuo A."/>
            <person name="Mondo S."/>
            <person name="Pangilinan J."/>
            <person name="Riley R."/>
            <person name="LaButti K."/>
            <person name="Andreopoulos B."/>
            <person name="Lipzen A."/>
            <person name="Chen C."/>
            <person name="Yan M."/>
            <person name="Daum C."/>
            <person name="Ng V."/>
            <person name="Clum A."/>
            <person name="Steindorff A."/>
            <person name="Ohm R.A."/>
            <person name="Martin F."/>
            <person name="Silar P."/>
            <person name="Natvig D.O."/>
            <person name="Lalanne C."/>
            <person name="Gautier V."/>
            <person name="Ament-Velasquez S.L."/>
            <person name="Kruys A."/>
            <person name="Hutchinson M.I."/>
            <person name="Powell A.J."/>
            <person name="Barry K."/>
            <person name="Miller A.N."/>
            <person name="Grigoriev I.V."/>
            <person name="Debuchy R."/>
            <person name="Gladieux P."/>
            <person name="Hiltunen Thoren M."/>
            <person name="Johannesson H."/>
        </authorList>
    </citation>
    <scope>NUCLEOTIDE SEQUENCE [LARGE SCALE GENOMIC DNA]</scope>
    <source>
        <strain evidence="3">CBS 340.73</strain>
    </source>
</reference>
<dbReference type="Proteomes" id="UP001303473">
    <property type="component" value="Unassembled WGS sequence"/>
</dbReference>
<accession>A0AAN6MXZ5</accession>